<dbReference type="GO" id="GO:0006032">
    <property type="term" value="P:chitin catabolic process"/>
    <property type="evidence" value="ECO:0007669"/>
    <property type="project" value="UniProtKB-KW"/>
</dbReference>
<evidence type="ECO:0000256" key="5">
    <source>
        <dbReference type="ARBA" id="ARBA00023295"/>
    </source>
</evidence>
<evidence type="ECO:0000256" key="1">
    <source>
        <dbReference type="ARBA" id="ARBA00000822"/>
    </source>
</evidence>
<reference evidence="12 13" key="1">
    <citation type="journal article" date="2016" name="Mol. Biol. Evol.">
        <title>Comparative Genomics of Early-Diverging Mushroom-Forming Fungi Provides Insights into the Origins of Lignocellulose Decay Capabilities.</title>
        <authorList>
            <person name="Nagy L.G."/>
            <person name="Riley R."/>
            <person name="Tritt A."/>
            <person name="Adam C."/>
            <person name="Daum C."/>
            <person name="Floudas D."/>
            <person name="Sun H."/>
            <person name="Yadav J.S."/>
            <person name="Pangilinan J."/>
            <person name="Larsson K.H."/>
            <person name="Matsuura K."/>
            <person name="Barry K."/>
            <person name="Labutti K."/>
            <person name="Kuo R."/>
            <person name="Ohm R.A."/>
            <person name="Bhattacharya S.S."/>
            <person name="Shirouzu T."/>
            <person name="Yoshinaga Y."/>
            <person name="Martin F.M."/>
            <person name="Grigoriev I.V."/>
            <person name="Hibbett D.S."/>
        </authorList>
    </citation>
    <scope>NUCLEOTIDE SEQUENCE [LARGE SCALE GENOMIC DNA]</scope>
    <source>
        <strain evidence="12 13">L-15889</strain>
    </source>
</reference>
<dbReference type="GO" id="GO:0008843">
    <property type="term" value="F:endochitinase activity"/>
    <property type="evidence" value="ECO:0007669"/>
    <property type="project" value="UniProtKB-EC"/>
</dbReference>
<evidence type="ECO:0000313" key="12">
    <source>
        <dbReference type="EMBL" id="KZT70436.1"/>
    </source>
</evidence>
<dbReference type="STRING" id="1314783.A0A165R8H7"/>
<dbReference type="SUPFAM" id="SSF51445">
    <property type="entry name" value="(Trans)glycosidases"/>
    <property type="match status" value="1"/>
</dbReference>
<evidence type="ECO:0000256" key="3">
    <source>
        <dbReference type="ARBA" id="ARBA00023024"/>
    </source>
</evidence>
<dbReference type="GO" id="GO:0005576">
    <property type="term" value="C:extracellular region"/>
    <property type="evidence" value="ECO:0007669"/>
    <property type="project" value="TreeGrafter"/>
</dbReference>
<dbReference type="PANTHER" id="PTHR11177">
    <property type="entry name" value="CHITINASE"/>
    <property type="match status" value="1"/>
</dbReference>
<dbReference type="AlphaFoldDB" id="A0A165R8H7"/>
<dbReference type="InterPro" id="IPR001579">
    <property type="entry name" value="Glyco_hydro_18_chit_AS"/>
</dbReference>
<comment type="catalytic activity">
    <reaction evidence="1">
        <text>Random endo-hydrolysis of N-acetyl-beta-D-glucosaminide (1-&gt;4)-beta-linkages in chitin and chitodextrins.</text>
        <dbReference type="EC" id="3.2.1.14"/>
    </reaction>
</comment>
<evidence type="ECO:0000256" key="2">
    <source>
        <dbReference type="ARBA" id="ARBA00022801"/>
    </source>
</evidence>
<keyword evidence="10" id="KW-0732">Signal</keyword>
<dbReference type="Pfam" id="PF00704">
    <property type="entry name" value="Glyco_hydro_18"/>
    <property type="match status" value="1"/>
</dbReference>
<evidence type="ECO:0000256" key="6">
    <source>
        <dbReference type="ARBA" id="ARBA00023326"/>
    </source>
</evidence>
<evidence type="ECO:0000259" key="11">
    <source>
        <dbReference type="PROSITE" id="PS51910"/>
    </source>
</evidence>
<dbReference type="PROSITE" id="PS51910">
    <property type="entry name" value="GH18_2"/>
    <property type="match status" value="1"/>
</dbReference>
<dbReference type="InterPro" id="IPR001223">
    <property type="entry name" value="Glyco_hydro18_cat"/>
</dbReference>
<sequence length="443" mass="47626">MLGMYDPLCATIVALLPALMASAAIVPRDSACTDIPVAMGWFANWEGSDSPSFDLANMNWTQYTRVSYSFLVPGADQSIPVGEYASQLSQFVQEAHSHYVNASVTIGGWSGSTYFSSAVATTQSRSNFVDNAVQLVKEYDLDGLDFDWEYPNEAGIGCNEQSSDDASNYLLFLQELREQLPTKTLSAAVGLKPFTGPSGSPLTDVSGFYDALDYIEVMNYDVYGAFSSSVGPNSPLNDSCAPAADQQGSAVSAVQAWSSAGFKQDKIVLGVAGYGHSFRVTQGNAESDRTLRLYAPFEEDDQPNGDSWDTAAPGTTTTDQCGNTASAVTGIFNYWGLYQQGYLNASGMPAEGISYLWDSCSATPFLYNSEEQIMVSYDNTKSFAAKGEYIQQAGLKGWAMWEASSDYNNLLVGAIRSASLADCSFASFMSKPLSAALEEITSL</sequence>
<dbReference type="Gene3D" id="3.20.20.80">
    <property type="entry name" value="Glycosidases"/>
    <property type="match status" value="1"/>
</dbReference>
<evidence type="ECO:0000256" key="4">
    <source>
        <dbReference type="ARBA" id="ARBA00023277"/>
    </source>
</evidence>
<feature type="domain" description="GH18" evidence="11">
    <location>
        <begin position="36"/>
        <end position="422"/>
    </location>
</feature>
<gene>
    <name evidence="12" type="ORF">DAEQUDRAFT_725342</name>
</gene>
<dbReference type="GO" id="GO:0008061">
    <property type="term" value="F:chitin binding"/>
    <property type="evidence" value="ECO:0007669"/>
    <property type="project" value="InterPro"/>
</dbReference>
<dbReference type="EMBL" id="KV429051">
    <property type="protein sequence ID" value="KZT70436.1"/>
    <property type="molecule type" value="Genomic_DNA"/>
</dbReference>
<organism evidence="12 13">
    <name type="scientific">Daedalea quercina L-15889</name>
    <dbReference type="NCBI Taxonomy" id="1314783"/>
    <lineage>
        <taxon>Eukaryota</taxon>
        <taxon>Fungi</taxon>
        <taxon>Dikarya</taxon>
        <taxon>Basidiomycota</taxon>
        <taxon>Agaricomycotina</taxon>
        <taxon>Agaricomycetes</taxon>
        <taxon>Polyporales</taxon>
        <taxon>Fomitopsis</taxon>
    </lineage>
</organism>
<dbReference type="SUPFAM" id="SSF54556">
    <property type="entry name" value="Chitinase insertion domain"/>
    <property type="match status" value="1"/>
</dbReference>
<dbReference type="OrthoDB" id="73875at2759"/>
<dbReference type="SMART" id="SM00636">
    <property type="entry name" value="Glyco_18"/>
    <property type="match status" value="1"/>
</dbReference>
<keyword evidence="2 7" id="KW-0378">Hydrolase</keyword>
<keyword evidence="6" id="KW-0624">Polysaccharide degradation</keyword>
<dbReference type="PANTHER" id="PTHR11177:SF392">
    <property type="entry name" value="HAP41P"/>
    <property type="match status" value="1"/>
</dbReference>
<dbReference type="PROSITE" id="PS01095">
    <property type="entry name" value="GH18_1"/>
    <property type="match status" value="1"/>
</dbReference>
<keyword evidence="13" id="KW-1185">Reference proteome</keyword>
<protein>
    <submittedName>
        <fullName evidence="12">Glycoside hydrolase family 18 protein</fullName>
    </submittedName>
</protein>
<dbReference type="GO" id="GO:0000272">
    <property type="term" value="P:polysaccharide catabolic process"/>
    <property type="evidence" value="ECO:0007669"/>
    <property type="project" value="UniProtKB-KW"/>
</dbReference>
<evidence type="ECO:0000256" key="7">
    <source>
        <dbReference type="RuleBase" id="RU000489"/>
    </source>
</evidence>
<proteinExistence type="inferred from homology"/>
<dbReference type="InterPro" id="IPR017853">
    <property type="entry name" value="GH"/>
</dbReference>
<evidence type="ECO:0000256" key="10">
    <source>
        <dbReference type="SAM" id="SignalP"/>
    </source>
</evidence>
<dbReference type="InterPro" id="IPR029070">
    <property type="entry name" value="Chitinase_insertion_sf"/>
</dbReference>
<evidence type="ECO:0000313" key="13">
    <source>
        <dbReference type="Proteomes" id="UP000076727"/>
    </source>
</evidence>
<dbReference type="InterPro" id="IPR011583">
    <property type="entry name" value="Chitinase_II/V-like_cat"/>
</dbReference>
<keyword evidence="3" id="KW-0146">Chitin degradation</keyword>
<dbReference type="InterPro" id="IPR050314">
    <property type="entry name" value="Glycosyl_Hydrlase_18"/>
</dbReference>
<accession>A0A165R8H7</accession>
<feature type="region of interest" description="Disordered" evidence="9">
    <location>
        <begin position="298"/>
        <end position="319"/>
    </location>
</feature>
<keyword evidence="5 7" id="KW-0326">Glycosidase</keyword>
<comment type="similarity">
    <text evidence="8">Belongs to the glycosyl hydrolase 18 family.</text>
</comment>
<keyword evidence="4" id="KW-0119">Carbohydrate metabolism</keyword>
<evidence type="ECO:0000256" key="8">
    <source>
        <dbReference type="RuleBase" id="RU004453"/>
    </source>
</evidence>
<feature type="signal peptide" evidence="10">
    <location>
        <begin position="1"/>
        <end position="24"/>
    </location>
</feature>
<evidence type="ECO:0000256" key="9">
    <source>
        <dbReference type="SAM" id="MobiDB-lite"/>
    </source>
</evidence>
<feature type="chain" id="PRO_5007865628" evidence="10">
    <location>
        <begin position="25"/>
        <end position="443"/>
    </location>
</feature>
<dbReference type="Gene3D" id="3.10.50.10">
    <property type="match status" value="1"/>
</dbReference>
<dbReference type="Proteomes" id="UP000076727">
    <property type="component" value="Unassembled WGS sequence"/>
</dbReference>
<name>A0A165R8H7_9APHY</name>